<feature type="domain" description="Aminoglycoside phosphotransferase" evidence="1">
    <location>
        <begin position="14"/>
        <end position="245"/>
    </location>
</feature>
<dbReference type="AlphaFoldDB" id="A0A7T6ART6"/>
<dbReference type="EMBL" id="CP054140">
    <property type="protein sequence ID" value="QQG66847.1"/>
    <property type="molecule type" value="Genomic_DNA"/>
</dbReference>
<evidence type="ECO:0000313" key="3">
    <source>
        <dbReference type="Proteomes" id="UP000596092"/>
    </source>
</evidence>
<dbReference type="Gene3D" id="3.30.200.20">
    <property type="entry name" value="Phosphorylase Kinase, domain 1"/>
    <property type="match status" value="1"/>
</dbReference>
<dbReference type="InterPro" id="IPR002575">
    <property type="entry name" value="Aminoglycoside_PTrfase"/>
</dbReference>
<dbReference type="Proteomes" id="UP000596092">
    <property type="component" value="Chromosome"/>
</dbReference>
<protein>
    <submittedName>
        <fullName evidence="2">Phosphotransferase</fullName>
    </submittedName>
</protein>
<evidence type="ECO:0000259" key="1">
    <source>
        <dbReference type="Pfam" id="PF01636"/>
    </source>
</evidence>
<dbReference type="Gene3D" id="3.90.1200.10">
    <property type="match status" value="1"/>
</dbReference>
<dbReference type="RefSeq" id="WP_199263134.1">
    <property type="nucleotide sequence ID" value="NZ_CP054140.1"/>
</dbReference>
<gene>
    <name evidence="2" type="ORF">HP555_13725</name>
</gene>
<dbReference type="Pfam" id="PF01636">
    <property type="entry name" value="APH"/>
    <property type="match status" value="1"/>
</dbReference>
<evidence type="ECO:0000313" key="2">
    <source>
        <dbReference type="EMBL" id="QQG66847.1"/>
    </source>
</evidence>
<name>A0A7T6ART6_9BACT</name>
<keyword evidence="2" id="KW-0808">Transferase</keyword>
<reference evidence="2 3" key="1">
    <citation type="submission" date="2020-05" db="EMBL/GenBank/DDBJ databases">
        <title>Complete genome of Desulfobulbus oligotrophicus.</title>
        <authorList>
            <person name="Podar M."/>
        </authorList>
    </citation>
    <scope>NUCLEOTIDE SEQUENCE [LARGE SCALE GENOMIC DNA]</scope>
    <source>
        <strain evidence="2 3">Prop6</strain>
    </source>
</reference>
<dbReference type="SUPFAM" id="SSF56112">
    <property type="entry name" value="Protein kinase-like (PK-like)"/>
    <property type="match status" value="1"/>
</dbReference>
<proteinExistence type="predicted"/>
<dbReference type="GO" id="GO:0016740">
    <property type="term" value="F:transferase activity"/>
    <property type="evidence" value="ECO:0007669"/>
    <property type="project" value="UniProtKB-KW"/>
</dbReference>
<dbReference type="KEGG" id="dog:HP555_13725"/>
<accession>A0A7T6ART6</accession>
<sequence>MVSQPSGIQVTVLVPDGSSRRFFQLQAPGEQPVIAILPPEGDGHGHAEARSFDRIGRHLHQTMVPVPKVLGFDADSGLVCCEDLGRQRLFEVVTTRGLKSALPYYEAVIRELVHMQVCGAEGFDPDWCWDTPCYDQRLMRERESGYFLQACCTDFLGMQYDHEAVTMECTHLADQAAQAPARFFLHRDFQCRNIMLTGGNIRFIDFQGGRLGPLAYDLASLLLDPYAALPETLQEHLLDVYLHVLRDYMVYDPQQFRREYVFLALQRNLQILGAFAFLSQVRQKPFFTQFLQPALFSLRRLLAKPEAASYVVLNSLAGQCHQELSKRL</sequence>
<organism evidence="2 3">
    <name type="scientific">Desulfobulbus oligotrophicus</name>
    <dbReference type="NCBI Taxonomy" id="1909699"/>
    <lineage>
        <taxon>Bacteria</taxon>
        <taxon>Pseudomonadati</taxon>
        <taxon>Thermodesulfobacteriota</taxon>
        <taxon>Desulfobulbia</taxon>
        <taxon>Desulfobulbales</taxon>
        <taxon>Desulfobulbaceae</taxon>
        <taxon>Desulfobulbus</taxon>
    </lineage>
</organism>
<dbReference type="InterPro" id="IPR011009">
    <property type="entry name" value="Kinase-like_dom_sf"/>
</dbReference>
<keyword evidence="3" id="KW-1185">Reference proteome</keyword>